<name>A0A0B0NE81_GOSAR</name>
<gene>
    <name evidence="1" type="ORF">F383_03633</name>
</gene>
<reference evidence="2" key="1">
    <citation type="submission" date="2014-09" db="EMBL/GenBank/DDBJ databases">
        <authorList>
            <person name="Mudge J."/>
            <person name="Ramaraj T."/>
            <person name="Lindquist I.E."/>
            <person name="Bharti A.K."/>
            <person name="Sundararajan A."/>
            <person name="Cameron C.T."/>
            <person name="Woodward J.E."/>
            <person name="May G.D."/>
            <person name="Brubaker C."/>
            <person name="Broadhvest J."/>
            <person name="Wilkins T.A."/>
        </authorList>
    </citation>
    <scope>NUCLEOTIDE SEQUENCE</scope>
    <source>
        <strain evidence="2">cv. AKA8401</strain>
    </source>
</reference>
<dbReference type="Proteomes" id="UP000032142">
    <property type="component" value="Unassembled WGS sequence"/>
</dbReference>
<dbReference type="AlphaFoldDB" id="A0A0B0NE81"/>
<keyword evidence="2" id="KW-1185">Reference proteome</keyword>
<keyword evidence="1" id="KW-0675">Receptor</keyword>
<organism evidence="1 2">
    <name type="scientific">Gossypium arboreum</name>
    <name type="common">Tree cotton</name>
    <name type="synonym">Gossypium nanking</name>
    <dbReference type="NCBI Taxonomy" id="29729"/>
    <lineage>
        <taxon>Eukaryota</taxon>
        <taxon>Viridiplantae</taxon>
        <taxon>Streptophyta</taxon>
        <taxon>Embryophyta</taxon>
        <taxon>Tracheophyta</taxon>
        <taxon>Spermatophyta</taxon>
        <taxon>Magnoliopsida</taxon>
        <taxon>eudicotyledons</taxon>
        <taxon>Gunneridae</taxon>
        <taxon>Pentapetalae</taxon>
        <taxon>rosids</taxon>
        <taxon>malvids</taxon>
        <taxon>Malvales</taxon>
        <taxon>Malvaceae</taxon>
        <taxon>Malvoideae</taxon>
        <taxon>Gossypium</taxon>
    </lineage>
</organism>
<protein>
    <submittedName>
        <fullName evidence="1">High affinity nerve growth factor receptor</fullName>
    </submittedName>
</protein>
<proteinExistence type="predicted"/>
<sequence>MLVSLKGIKSFAPYLGRDSKPIYFDIERDHFIPRINLQDYGYNQGESLKSIAWKTIEGLSQCLINR</sequence>
<accession>A0A0B0NE81</accession>
<evidence type="ECO:0000313" key="2">
    <source>
        <dbReference type="Proteomes" id="UP000032142"/>
    </source>
</evidence>
<dbReference type="EMBL" id="KN395344">
    <property type="protein sequence ID" value="KHG11160.1"/>
    <property type="molecule type" value="Genomic_DNA"/>
</dbReference>
<evidence type="ECO:0000313" key="1">
    <source>
        <dbReference type="EMBL" id="KHG11160.1"/>
    </source>
</evidence>